<sequence length="289" mass="33072">MMASRKVDVRLVKRKREAKTSIDSPLARYNSAGQLSCVVCDMTIKNEFLWTSHVLGKKHKENLADLKGKPKANVSVREVRKPVKVSGKVDKQSQTERVCFFQPPTQVFVGDCVSLFSIVCGKNFTDSVEEIKDEISTDEQAGLPSDFFDHEIKSEMQQHIASGDSTEGIPEGFFDDPKLDAKVRKVEYKDQAEEQWEKFQKEMQVENQVSQSIVEGEDEESRVNRELSELSEQRVYFLRADALRDKQSSLKDKFSNLKSLQPQPQRETTSDSDDSDFDEFLDWRAKKVS</sequence>
<keyword evidence="4" id="KW-0158">Chromosome</keyword>
<evidence type="ECO:0000256" key="15">
    <source>
        <dbReference type="SAM" id="Coils"/>
    </source>
</evidence>
<keyword evidence="6" id="KW-0132">Cell division</keyword>
<dbReference type="SUPFAM" id="SSF57667">
    <property type="entry name" value="beta-beta-alpha zinc fingers"/>
    <property type="match status" value="1"/>
</dbReference>
<dbReference type="GO" id="GO:0016607">
    <property type="term" value="C:nuclear speck"/>
    <property type="evidence" value="ECO:0007669"/>
    <property type="project" value="UniProtKB-SubCell"/>
</dbReference>
<keyword evidence="5" id="KW-0217">Developmental protein</keyword>
<evidence type="ECO:0000256" key="9">
    <source>
        <dbReference type="ARBA" id="ARBA00022776"/>
    </source>
</evidence>
<organism evidence="18 19">
    <name type="scientific">Pocillopora meandrina</name>
    <dbReference type="NCBI Taxonomy" id="46732"/>
    <lineage>
        <taxon>Eukaryota</taxon>
        <taxon>Metazoa</taxon>
        <taxon>Cnidaria</taxon>
        <taxon>Anthozoa</taxon>
        <taxon>Hexacorallia</taxon>
        <taxon>Scleractinia</taxon>
        <taxon>Astrocoeniina</taxon>
        <taxon>Pocilloporidae</taxon>
        <taxon>Pocillopora</taxon>
    </lineage>
</organism>
<dbReference type="SMART" id="SM00451">
    <property type="entry name" value="ZnF_U1"/>
    <property type="match status" value="1"/>
</dbReference>
<dbReference type="InterPro" id="IPR059039">
    <property type="entry name" value="ZNF380_CC"/>
</dbReference>
<dbReference type="PANTHER" id="PTHR13278">
    <property type="entry name" value="ZINC FINGER PROTEIN 830"/>
    <property type="match status" value="1"/>
</dbReference>
<dbReference type="InterPro" id="IPR036236">
    <property type="entry name" value="Znf_C2H2_sf"/>
</dbReference>
<keyword evidence="9" id="KW-0498">Mitosis</keyword>
<dbReference type="InterPro" id="IPR003604">
    <property type="entry name" value="Matrin/U1-like-C_Znf_C2H2"/>
</dbReference>
<evidence type="ECO:0000256" key="7">
    <source>
        <dbReference type="ARBA" id="ARBA00022723"/>
    </source>
</evidence>
<reference evidence="18 19" key="1">
    <citation type="submission" date="2022-05" db="EMBL/GenBank/DDBJ databases">
        <authorList>
            <consortium name="Genoscope - CEA"/>
            <person name="William W."/>
        </authorList>
    </citation>
    <scope>NUCLEOTIDE SEQUENCE [LARGE SCALE GENOMIC DNA]</scope>
</reference>
<keyword evidence="7" id="KW-0479">Metal-binding</keyword>
<evidence type="ECO:0000256" key="3">
    <source>
        <dbReference type="ARBA" id="ARBA00017358"/>
    </source>
</evidence>
<dbReference type="GO" id="GO:0033314">
    <property type="term" value="P:mitotic DNA replication checkpoint signaling"/>
    <property type="evidence" value="ECO:0007669"/>
    <property type="project" value="TreeGrafter"/>
</dbReference>
<dbReference type="AlphaFoldDB" id="A0AAU9WSF2"/>
<evidence type="ECO:0000256" key="16">
    <source>
        <dbReference type="SAM" id="MobiDB-lite"/>
    </source>
</evidence>
<evidence type="ECO:0000313" key="18">
    <source>
        <dbReference type="EMBL" id="CAH3123836.1"/>
    </source>
</evidence>
<dbReference type="Pfam" id="PF23406">
    <property type="entry name" value="ZNF380_CC"/>
    <property type="match status" value="1"/>
</dbReference>
<protein>
    <recommendedName>
        <fullName evidence="3">Zinc finger protein 830</fullName>
    </recommendedName>
    <alternativeName>
        <fullName evidence="14">Coiled-coil domain-containing protein 16</fullName>
    </alternativeName>
</protein>
<feature type="coiled-coil region" evidence="15">
    <location>
        <begin position="189"/>
        <end position="233"/>
    </location>
</feature>
<dbReference type="Gene3D" id="3.30.160.60">
    <property type="entry name" value="Classic Zinc Finger"/>
    <property type="match status" value="1"/>
</dbReference>
<keyword evidence="13" id="KW-0131">Cell cycle</keyword>
<gene>
    <name evidence="18" type="ORF">PMEA_00011546</name>
</gene>
<comment type="subcellular location">
    <subcellularLocation>
        <location evidence="1">Chromosome</location>
    </subcellularLocation>
    <subcellularLocation>
        <location evidence="2">Nucleus speckle</location>
    </subcellularLocation>
</comment>
<evidence type="ECO:0000256" key="10">
    <source>
        <dbReference type="ARBA" id="ARBA00022833"/>
    </source>
</evidence>
<evidence type="ECO:0000259" key="17">
    <source>
        <dbReference type="SMART" id="SM00451"/>
    </source>
</evidence>
<keyword evidence="8" id="KW-0863">Zinc-finger</keyword>
<evidence type="ECO:0000256" key="1">
    <source>
        <dbReference type="ARBA" id="ARBA00004286"/>
    </source>
</evidence>
<dbReference type="GO" id="GO:0003676">
    <property type="term" value="F:nucleic acid binding"/>
    <property type="evidence" value="ECO:0007669"/>
    <property type="project" value="InterPro"/>
</dbReference>
<feature type="domain" description="U1-type" evidence="17">
    <location>
        <begin position="32"/>
        <end position="66"/>
    </location>
</feature>
<dbReference type="InterPro" id="IPR040050">
    <property type="entry name" value="ZNF830-like"/>
</dbReference>
<proteinExistence type="predicted"/>
<dbReference type="InterPro" id="IPR022755">
    <property type="entry name" value="Znf_C2H2_jaz"/>
</dbReference>
<evidence type="ECO:0000256" key="2">
    <source>
        <dbReference type="ARBA" id="ARBA00004324"/>
    </source>
</evidence>
<keyword evidence="11 15" id="KW-0175">Coiled coil</keyword>
<accession>A0AAU9WSF2</accession>
<evidence type="ECO:0000256" key="11">
    <source>
        <dbReference type="ARBA" id="ARBA00023054"/>
    </source>
</evidence>
<evidence type="ECO:0000313" key="19">
    <source>
        <dbReference type="Proteomes" id="UP001159428"/>
    </source>
</evidence>
<dbReference type="PANTHER" id="PTHR13278:SF0">
    <property type="entry name" value="ZINC FINGER PROTEIN 830"/>
    <property type="match status" value="1"/>
</dbReference>
<dbReference type="GO" id="GO:0033260">
    <property type="term" value="P:nuclear DNA replication"/>
    <property type="evidence" value="ECO:0007669"/>
    <property type="project" value="TreeGrafter"/>
</dbReference>
<comment type="caution">
    <text evidence="18">The sequence shown here is derived from an EMBL/GenBank/DDBJ whole genome shotgun (WGS) entry which is preliminary data.</text>
</comment>
<feature type="compositionally biased region" description="Polar residues" evidence="16">
    <location>
        <begin position="256"/>
        <end position="266"/>
    </location>
</feature>
<dbReference type="EMBL" id="CALNXJ010000020">
    <property type="protein sequence ID" value="CAH3123836.1"/>
    <property type="molecule type" value="Genomic_DNA"/>
</dbReference>
<feature type="region of interest" description="Disordered" evidence="16">
    <location>
        <begin position="253"/>
        <end position="277"/>
    </location>
</feature>
<dbReference type="GO" id="GO:0005694">
    <property type="term" value="C:chromosome"/>
    <property type="evidence" value="ECO:0007669"/>
    <property type="project" value="UniProtKB-SubCell"/>
</dbReference>
<evidence type="ECO:0000256" key="13">
    <source>
        <dbReference type="ARBA" id="ARBA00023306"/>
    </source>
</evidence>
<dbReference type="GO" id="GO:0044773">
    <property type="term" value="P:mitotic DNA damage checkpoint signaling"/>
    <property type="evidence" value="ECO:0007669"/>
    <property type="project" value="TreeGrafter"/>
</dbReference>
<evidence type="ECO:0000256" key="12">
    <source>
        <dbReference type="ARBA" id="ARBA00023242"/>
    </source>
</evidence>
<evidence type="ECO:0000256" key="6">
    <source>
        <dbReference type="ARBA" id="ARBA00022618"/>
    </source>
</evidence>
<dbReference type="Pfam" id="PF12171">
    <property type="entry name" value="zf-C2H2_jaz"/>
    <property type="match status" value="1"/>
</dbReference>
<keyword evidence="19" id="KW-1185">Reference proteome</keyword>
<evidence type="ECO:0000256" key="8">
    <source>
        <dbReference type="ARBA" id="ARBA00022771"/>
    </source>
</evidence>
<dbReference type="GO" id="GO:0051301">
    <property type="term" value="P:cell division"/>
    <property type="evidence" value="ECO:0007669"/>
    <property type="project" value="UniProtKB-KW"/>
</dbReference>
<evidence type="ECO:0000256" key="14">
    <source>
        <dbReference type="ARBA" id="ARBA00030672"/>
    </source>
</evidence>
<evidence type="ECO:0000256" key="4">
    <source>
        <dbReference type="ARBA" id="ARBA00022454"/>
    </source>
</evidence>
<keyword evidence="12" id="KW-0539">Nucleus</keyword>
<dbReference type="Proteomes" id="UP001159428">
    <property type="component" value="Unassembled WGS sequence"/>
</dbReference>
<evidence type="ECO:0000256" key="5">
    <source>
        <dbReference type="ARBA" id="ARBA00022473"/>
    </source>
</evidence>
<dbReference type="GO" id="GO:0008270">
    <property type="term" value="F:zinc ion binding"/>
    <property type="evidence" value="ECO:0007669"/>
    <property type="project" value="UniProtKB-KW"/>
</dbReference>
<keyword evidence="10" id="KW-0862">Zinc</keyword>
<name>A0AAU9WSF2_9CNID</name>
<dbReference type="GO" id="GO:0005681">
    <property type="term" value="C:spliceosomal complex"/>
    <property type="evidence" value="ECO:0007669"/>
    <property type="project" value="InterPro"/>
</dbReference>